<feature type="compositionally biased region" description="Polar residues" evidence="7">
    <location>
        <begin position="1057"/>
        <end position="1069"/>
    </location>
</feature>
<feature type="compositionally biased region" description="Acidic residues" evidence="7">
    <location>
        <begin position="1073"/>
        <end position="1095"/>
    </location>
</feature>
<dbReference type="PANTHER" id="PTHR12558:SF9">
    <property type="entry name" value="CELL DIVISION CYCLE PROTEIN 16 HOMOLOG"/>
    <property type="match status" value="1"/>
</dbReference>
<keyword evidence="3" id="KW-0498">Mitosis</keyword>
<dbReference type="GeneID" id="63806437"/>
<dbReference type="InterPro" id="IPR019734">
    <property type="entry name" value="TPR_rpt"/>
</dbReference>
<evidence type="ECO:0000256" key="7">
    <source>
        <dbReference type="SAM" id="MobiDB-lite"/>
    </source>
</evidence>
<protein>
    <recommendedName>
        <fullName evidence="10">TPR-like protein</fullName>
    </recommendedName>
</protein>
<feature type="region of interest" description="Disordered" evidence="7">
    <location>
        <begin position="484"/>
        <end position="511"/>
    </location>
</feature>
<dbReference type="AlphaFoldDB" id="A0A1Y1W7G9"/>
<accession>A0A1Y1W7G9</accession>
<feature type="region of interest" description="Disordered" evidence="7">
    <location>
        <begin position="113"/>
        <end position="138"/>
    </location>
</feature>
<dbReference type="EMBL" id="MCFD01000008">
    <property type="protein sequence ID" value="ORX69278.1"/>
    <property type="molecule type" value="Genomic_DNA"/>
</dbReference>
<dbReference type="GO" id="GO:0051301">
    <property type="term" value="P:cell division"/>
    <property type="evidence" value="ECO:0007669"/>
    <property type="project" value="UniProtKB-KW"/>
</dbReference>
<feature type="region of interest" description="Disordered" evidence="7">
    <location>
        <begin position="1010"/>
        <end position="1095"/>
    </location>
</feature>
<evidence type="ECO:0000256" key="6">
    <source>
        <dbReference type="ARBA" id="ARBA00023306"/>
    </source>
</evidence>
<dbReference type="Proteomes" id="UP000193922">
    <property type="component" value="Unassembled WGS sequence"/>
</dbReference>
<evidence type="ECO:0000256" key="1">
    <source>
        <dbReference type="ARBA" id="ARBA00022618"/>
    </source>
</evidence>
<dbReference type="SUPFAM" id="SSF48452">
    <property type="entry name" value="TPR-like"/>
    <property type="match status" value="1"/>
</dbReference>
<reference evidence="8 9" key="1">
    <citation type="submission" date="2016-07" db="EMBL/GenBank/DDBJ databases">
        <title>Pervasive Adenine N6-methylation of Active Genes in Fungi.</title>
        <authorList>
            <consortium name="DOE Joint Genome Institute"/>
            <person name="Mondo S.J."/>
            <person name="Dannebaum R.O."/>
            <person name="Kuo R.C."/>
            <person name="Labutti K."/>
            <person name="Haridas S."/>
            <person name="Kuo A."/>
            <person name="Salamov A."/>
            <person name="Ahrendt S.R."/>
            <person name="Lipzen A."/>
            <person name="Sullivan W."/>
            <person name="Andreopoulos W.B."/>
            <person name="Clum A."/>
            <person name="Lindquist E."/>
            <person name="Daum C."/>
            <person name="Ramamoorthy G.K."/>
            <person name="Gryganskyi A."/>
            <person name="Culley D."/>
            <person name="Magnuson J.K."/>
            <person name="James T.Y."/>
            <person name="O'Malley M.A."/>
            <person name="Stajich J.E."/>
            <person name="Spatafora J.W."/>
            <person name="Visel A."/>
            <person name="Grigoriev I.V."/>
        </authorList>
    </citation>
    <scope>NUCLEOTIDE SEQUENCE [LARGE SCALE GENOMIC DNA]</scope>
    <source>
        <strain evidence="8 9">ATCC 12442</strain>
    </source>
</reference>
<keyword evidence="6" id="KW-0131">Cell cycle</keyword>
<feature type="compositionally biased region" description="Basic and acidic residues" evidence="7">
    <location>
        <begin position="1014"/>
        <end position="1031"/>
    </location>
</feature>
<dbReference type="STRING" id="61395.A0A1Y1W7G9"/>
<organism evidence="8 9">
    <name type="scientific">Linderina pennispora</name>
    <dbReference type="NCBI Taxonomy" id="61395"/>
    <lineage>
        <taxon>Eukaryota</taxon>
        <taxon>Fungi</taxon>
        <taxon>Fungi incertae sedis</taxon>
        <taxon>Zoopagomycota</taxon>
        <taxon>Kickxellomycotina</taxon>
        <taxon>Kickxellomycetes</taxon>
        <taxon>Kickxellales</taxon>
        <taxon>Kickxellaceae</taxon>
        <taxon>Linderina</taxon>
    </lineage>
</organism>
<dbReference type="PANTHER" id="PTHR12558">
    <property type="entry name" value="CELL DIVISION CYCLE 16,23,27"/>
    <property type="match status" value="1"/>
</dbReference>
<gene>
    <name evidence="8" type="ORF">DL89DRAFT_284566</name>
</gene>
<evidence type="ECO:0000256" key="5">
    <source>
        <dbReference type="ARBA" id="ARBA00022803"/>
    </source>
</evidence>
<comment type="caution">
    <text evidence="8">The sequence shown here is derived from an EMBL/GenBank/DDBJ whole genome shotgun (WGS) entry which is preliminary data.</text>
</comment>
<evidence type="ECO:0000313" key="9">
    <source>
        <dbReference type="Proteomes" id="UP000193922"/>
    </source>
</evidence>
<keyword evidence="4" id="KW-0833">Ubl conjugation pathway</keyword>
<keyword evidence="5" id="KW-0802">TPR repeat</keyword>
<dbReference type="GO" id="GO:0031145">
    <property type="term" value="P:anaphase-promoting complex-dependent catabolic process"/>
    <property type="evidence" value="ECO:0007669"/>
    <property type="project" value="TreeGrafter"/>
</dbReference>
<keyword evidence="9" id="KW-1185">Reference proteome</keyword>
<evidence type="ECO:0008006" key="10">
    <source>
        <dbReference type="Google" id="ProtNLM"/>
    </source>
</evidence>
<dbReference type="GO" id="GO:0005680">
    <property type="term" value="C:anaphase-promoting complex"/>
    <property type="evidence" value="ECO:0007669"/>
    <property type="project" value="UniProtKB-ARBA"/>
</dbReference>
<dbReference type="RefSeq" id="XP_040743010.1">
    <property type="nucleotide sequence ID" value="XM_040889789.1"/>
</dbReference>
<evidence type="ECO:0000256" key="4">
    <source>
        <dbReference type="ARBA" id="ARBA00022786"/>
    </source>
</evidence>
<dbReference type="Pfam" id="PF12895">
    <property type="entry name" value="ANAPC3"/>
    <property type="match status" value="1"/>
</dbReference>
<dbReference type="GO" id="GO:0016567">
    <property type="term" value="P:protein ubiquitination"/>
    <property type="evidence" value="ECO:0007669"/>
    <property type="project" value="TreeGrafter"/>
</dbReference>
<dbReference type="SMART" id="SM00028">
    <property type="entry name" value="TPR"/>
    <property type="match status" value="5"/>
</dbReference>
<proteinExistence type="predicted"/>
<dbReference type="GO" id="GO:0045842">
    <property type="term" value="P:positive regulation of mitotic metaphase/anaphase transition"/>
    <property type="evidence" value="ECO:0007669"/>
    <property type="project" value="TreeGrafter"/>
</dbReference>
<name>A0A1Y1W7G9_9FUNG</name>
<dbReference type="OrthoDB" id="10006270at2759"/>
<evidence type="ECO:0000256" key="2">
    <source>
        <dbReference type="ARBA" id="ARBA00022737"/>
    </source>
</evidence>
<evidence type="ECO:0000313" key="8">
    <source>
        <dbReference type="EMBL" id="ORX69278.1"/>
    </source>
</evidence>
<sequence>MSEIVAHLRSLRRSCAQGMAWSSALVWAEKVTLLTGDTEDVLWLVDALVTNGQYRQAEEWLNHQQYARRICNTAPGQYLASIVALRLGRAEDALDLLGKAAAELTTGLAGPGIGTHSTKFPGAQGETPTTSRSAKPVSSLTSSLYDSAVKTGPTNAPAYNLGSSCLNTANEHPLNPRALVLYMQGAAVIQLSNAGGTEDLPSIKELATRHPDNTRSLSTMHRRSTLRSVAETPDPGPASQPGGIGGAAGENVSPLSALVKRLWIEAVKADARCWEAWSGLREHGLLTCKEELSLIASLDWTSHCAGSEGVGQFFKQYCLATMTTYATNEQTVQATASLLKSYPCLVQDPSLLAIQASRLLSLGRARDCLTYTVRVLEIRRIPDPGTTAIHISALTVLHARDALFRIAHELAEEFGISSIKRIDIEPADTANDLFAGGMAGIPGSSGSVMSTPRSTCSASNIRHSIGASASGVSRIRSGARGLLIPETPSRLNGGGSATSQRASRSMQPAAQSSSAATAAAWKGLWGLPTWTRPGPPVLATYPCALGPSHMTPVINDTSVSTMDTFSTTSAQSIGSPTQDEFIGASLAWFAIGCYYLVTASILTAPASAQADWGQSHTSFGILTSAARLGISGSNSDGGTSLRRGQPLTPEAEHALSEARRWLTKTTLVSPRSVSAWAAFAHTFVLAGEWESATRALHTAVGLCGFEGVVHGGGRDSGSIAKSSHGTPSKHAAFRSARVLQLPERGSRAAHAPLASLGSVYLQMGDLTMAESCFDASMRCLSGFCIRDCLSLWMPVVDAIHDDQILAWCENTSHKQSESNRISHSASAMTDPQLLNDIGVLYYARSEFSTAKLLFAMALHALHINTNQQHMLQSAFAPSQKHTTRWSRAPDAQAAYSLPMANLGNALRRMDRLDAALLCLDASAKCMPSNPEITLSTAFTLHSRAISLLDQSDSVSASRDLDRSIDLYHDILSSRPGDPVTTDLLALALELSTNIQGTVLLGGLLDFSKGQHAQMDQHPRTPGELKYQRDVSSKPSNPSSPHQASISREELPAIELDQYSSSYHPSSNRASLEPEVDESDEEMEIEEDTDSDMAVD</sequence>
<dbReference type="InterPro" id="IPR011990">
    <property type="entry name" value="TPR-like_helical_dom_sf"/>
</dbReference>
<feature type="compositionally biased region" description="Polar residues" evidence="7">
    <location>
        <begin position="126"/>
        <end position="138"/>
    </location>
</feature>
<feature type="compositionally biased region" description="Polar residues" evidence="7">
    <location>
        <begin position="1032"/>
        <end position="1045"/>
    </location>
</feature>
<feature type="region of interest" description="Disordered" evidence="7">
    <location>
        <begin position="213"/>
        <end position="247"/>
    </location>
</feature>
<evidence type="ECO:0000256" key="3">
    <source>
        <dbReference type="ARBA" id="ARBA00022776"/>
    </source>
</evidence>
<keyword evidence="2" id="KW-0677">Repeat</keyword>
<dbReference type="GO" id="GO:0005737">
    <property type="term" value="C:cytoplasm"/>
    <property type="evidence" value="ECO:0007669"/>
    <property type="project" value="TreeGrafter"/>
</dbReference>
<feature type="compositionally biased region" description="Low complexity" evidence="7">
    <location>
        <begin position="499"/>
        <end position="511"/>
    </location>
</feature>
<dbReference type="Gene3D" id="1.25.40.10">
    <property type="entry name" value="Tetratricopeptide repeat domain"/>
    <property type="match status" value="3"/>
</dbReference>
<keyword evidence="1" id="KW-0132">Cell division</keyword>